<name>A0ABR7IB42_9FIRM</name>
<keyword evidence="6 9" id="KW-0560">Oxidoreductase</keyword>
<organism evidence="13 14">
    <name type="scientific">Roseburia yibonii</name>
    <dbReference type="NCBI Taxonomy" id="2763063"/>
    <lineage>
        <taxon>Bacteria</taxon>
        <taxon>Bacillati</taxon>
        <taxon>Bacillota</taxon>
        <taxon>Clostridia</taxon>
        <taxon>Lachnospirales</taxon>
        <taxon>Lachnospiraceae</taxon>
        <taxon>Roseburia</taxon>
    </lineage>
</organism>
<evidence type="ECO:0000256" key="5">
    <source>
        <dbReference type="ARBA" id="ARBA00022915"/>
    </source>
</evidence>
<dbReference type="PANTHER" id="PTHR20836">
    <property type="entry name" value="DIHYDRODIPICOLINATE REDUCTASE"/>
    <property type="match status" value="1"/>
</dbReference>
<comment type="pathway">
    <text evidence="9">Amino-acid biosynthesis; L-lysine biosynthesis via DAP pathway; (S)-tetrahydrodipicolinate from L-aspartate: step 4/4.</text>
</comment>
<comment type="similarity">
    <text evidence="1 9">Belongs to the DapB family.</text>
</comment>
<dbReference type="Gene3D" id="3.30.360.10">
    <property type="entry name" value="Dihydrodipicolinate Reductase, domain 2"/>
    <property type="match status" value="1"/>
</dbReference>
<evidence type="ECO:0000256" key="8">
    <source>
        <dbReference type="ARBA" id="ARBA00023154"/>
    </source>
</evidence>
<dbReference type="PIRSF" id="PIRSF000161">
    <property type="entry name" value="DHPR"/>
    <property type="match status" value="1"/>
</dbReference>
<evidence type="ECO:0000256" key="7">
    <source>
        <dbReference type="ARBA" id="ARBA00023027"/>
    </source>
</evidence>
<evidence type="ECO:0000259" key="11">
    <source>
        <dbReference type="Pfam" id="PF01113"/>
    </source>
</evidence>
<accession>A0ABR7IB42</accession>
<feature type="binding site" evidence="9">
    <location>
        <position position="40"/>
    </location>
    <ligand>
        <name>NADP(+)</name>
        <dbReference type="ChEBI" id="CHEBI:58349"/>
    </ligand>
</feature>
<comment type="caution">
    <text evidence="13">The sequence shown here is derived from an EMBL/GenBank/DDBJ whole genome shotgun (WGS) entry which is preliminary data.</text>
</comment>
<evidence type="ECO:0000256" key="6">
    <source>
        <dbReference type="ARBA" id="ARBA00023002"/>
    </source>
</evidence>
<dbReference type="RefSeq" id="WP_186982210.1">
    <property type="nucleotide sequence ID" value="NZ_JACOQH010000005.1"/>
</dbReference>
<sequence>MTKVIMNGCNGRMGQVITGLIEQDETVEIVAGIDQYDGIKNDYPVYASIEDCEVEADAVIDFSNAAAVDGLLDYCVKRQIPVVLCSTGLSEEQLKKVEESSKKVAVLKSANMSLGVNTLLEILPKIVKILAPAGFDMEIVEKHHNQKLDAPSGTALALADCLNDAVGGDYEYKYDRTKERKKREKNEIGISAVRGGSIVGEHEIIFAGMDEVIEVKHTAYSRAIFGKGAIEAAKFLNGKPAGRYDMSDVIRG</sequence>
<comment type="catalytic activity">
    <reaction evidence="9">
        <text>(S)-2,3,4,5-tetrahydrodipicolinate + NAD(+) + H2O = (2S,4S)-4-hydroxy-2,3,4,5-tetrahydrodipicolinate + NADH + H(+)</text>
        <dbReference type="Rhea" id="RHEA:35323"/>
        <dbReference type="ChEBI" id="CHEBI:15377"/>
        <dbReference type="ChEBI" id="CHEBI:15378"/>
        <dbReference type="ChEBI" id="CHEBI:16845"/>
        <dbReference type="ChEBI" id="CHEBI:57540"/>
        <dbReference type="ChEBI" id="CHEBI:57945"/>
        <dbReference type="ChEBI" id="CHEBI:67139"/>
        <dbReference type="EC" id="1.17.1.8"/>
    </reaction>
</comment>
<keyword evidence="5 9" id="KW-0220">Diaminopimelate biosynthesis</keyword>
<comment type="catalytic activity">
    <reaction evidence="9">
        <text>(S)-2,3,4,5-tetrahydrodipicolinate + NADP(+) + H2O = (2S,4S)-4-hydroxy-2,3,4,5-tetrahydrodipicolinate + NADPH + H(+)</text>
        <dbReference type="Rhea" id="RHEA:35331"/>
        <dbReference type="ChEBI" id="CHEBI:15377"/>
        <dbReference type="ChEBI" id="CHEBI:15378"/>
        <dbReference type="ChEBI" id="CHEBI:16845"/>
        <dbReference type="ChEBI" id="CHEBI:57783"/>
        <dbReference type="ChEBI" id="CHEBI:58349"/>
        <dbReference type="ChEBI" id="CHEBI:67139"/>
        <dbReference type="EC" id="1.17.1.8"/>
    </reaction>
</comment>
<dbReference type="SUPFAM" id="SSF51735">
    <property type="entry name" value="NAD(P)-binding Rossmann-fold domains"/>
    <property type="match status" value="1"/>
</dbReference>
<keyword evidence="14" id="KW-1185">Reference proteome</keyword>
<protein>
    <recommendedName>
        <fullName evidence="9 10">4-hydroxy-tetrahydrodipicolinate reductase</fullName>
        <shortName evidence="9">HTPA reductase</shortName>
        <ecNumber evidence="9 10">1.17.1.8</ecNumber>
    </recommendedName>
</protein>
<comment type="subunit">
    <text evidence="9">Homotetramer.</text>
</comment>
<keyword evidence="7 9" id="KW-0520">NAD</keyword>
<comment type="caution">
    <text evidence="9">Was originally thought to be a dihydrodipicolinate reductase (DHDPR), catalyzing the conversion of dihydrodipicolinate to tetrahydrodipicolinate. However, it was shown in E.coli that the substrate of the enzymatic reaction is not dihydrodipicolinate (DHDP) but in fact (2S,4S)-4-hydroxy-2,3,4,5-tetrahydrodipicolinic acid (HTPA), the product released by the DapA-catalyzed reaction.</text>
</comment>
<reference evidence="13 14" key="1">
    <citation type="submission" date="2020-08" db="EMBL/GenBank/DDBJ databases">
        <title>Genome public.</title>
        <authorList>
            <person name="Liu C."/>
            <person name="Sun Q."/>
        </authorList>
    </citation>
    <scope>NUCLEOTIDE SEQUENCE [LARGE SCALE GENOMIC DNA]</scope>
    <source>
        <strain evidence="13 14">BX0805</strain>
    </source>
</reference>
<feature type="domain" description="Dihydrodipicolinate reductase C-terminal" evidence="12">
    <location>
        <begin position="115"/>
        <end position="250"/>
    </location>
</feature>
<dbReference type="GO" id="GO:0008839">
    <property type="term" value="F:4-hydroxy-tetrahydrodipicolinate reductase"/>
    <property type="evidence" value="ECO:0007669"/>
    <property type="project" value="UniProtKB-EC"/>
</dbReference>
<dbReference type="InterPro" id="IPR023940">
    <property type="entry name" value="DHDPR_bac"/>
</dbReference>
<gene>
    <name evidence="9" type="primary">dapB</name>
    <name evidence="13" type="ORF">H8Z76_08135</name>
</gene>
<feature type="binding site" evidence="9">
    <location>
        <begin position="85"/>
        <end position="87"/>
    </location>
    <ligand>
        <name>NAD(+)</name>
        <dbReference type="ChEBI" id="CHEBI:57540"/>
    </ligand>
</feature>
<dbReference type="InterPro" id="IPR000846">
    <property type="entry name" value="DapB_N"/>
</dbReference>
<dbReference type="InterPro" id="IPR022663">
    <property type="entry name" value="DapB_C"/>
</dbReference>
<evidence type="ECO:0000256" key="3">
    <source>
        <dbReference type="ARBA" id="ARBA00022605"/>
    </source>
</evidence>
<keyword evidence="3 9" id="KW-0028">Amino-acid biosynthesis</keyword>
<feature type="binding site" evidence="9">
    <location>
        <begin position="153"/>
        <end position="154"/>
    </location>
    <ligand>
        <name>(S)-2,3,4,5-tetrahydrodipicolinate</name>
        <dbReference type="ChEBI" id="CHEBI:16845"/>
    </ligand>
</feature>
<evidence type="ECO:0000256" key="2">
    <source>
        <dbReference type="ARBA" id="ARBA00022490"/>
    </source>
</evidence>
<dbReference type="EC" id="1.17.1.8" evidence="9 10"/>
<dbReference type="Proteomes" id="UP000621540">
    <property type="component" value="Unassembled WGS sequence"/>
</dbReference>
<evidence type="ECO:0000256" key="10">
    <source>
        <dbReference type="NCBIfam" id="TIGR00036"/>
    </source>
</evidence>
<feature type="active site" description="Proton donor/acceptor" evidence="9">
    <location>
        <position position="143"/>
    </location>
</feature>
<dbReference type="Pfam" id="PF01113">
    <property type="entry name" value="DapB_N"/>
    <property type="match status" value="1"/>
</dbReference>
<comment type="subcellular location">
    <subcellularLocation>
        <location evidence="9">Cytoplasm</location>
    </subcellularLocation>
</comment>
<proteinExistence type="inferred from homology"/>
<evidence type="ECO:0000256" key="1">
    <source>
        <dbReference type="ARBA" id="ARBA00006642"/>
    </source>
</evidence>
<dbReference type="EMBL" id="JACOQH010000005">
    <property type="protein sequence ID" value="MBC5753994.1"/>
    <property type="molecule type" value="Genomic_DNA"/>
</dbReference>
<feature type="binding site" evidence="9">
    <location>
        <position position="144"/>
    </location>
    <ligand>
        <name>(S)-2,3,4,5-tetrahydrodipicolinate</name>
        <dbReference type="ChEBI" id="CHEBI:16845"/>
    </ligand>
</feature>
<dbReference type="PANTHER" id="PTHR20836:SF7">
    <property type="entry name" value="4-HYDROXY-TETRAHYDRODIPICOLINATE REDUCTASE"/>
    <property type="match status" value="1"/>
</dbReference>
<evidence type="ECO:0000256" key="9">
    <source>
        <dbReference type="HAMAP-Rule" id="MF_00102"/>
    </source>
</evidence>
<feature type="domain" description="Dihydrodipicolinate reductase N-terminal" evidence="11">
    <location>
        <begin position="3"/>
        <end position="112"/>
    </location>
</feature>
<dbReference type="NCBIfam" id="TIGR00036">
    <property type="entry name" value="dapB"/>
    <property type="match status" value="1"/>
</dbReference>
<dbReference type="InterPro" id="IPR022664">
    <property type="entry name" value="DapB_N_CS"/>
</dbReference>
<dbReference type="Pfam" id="PF05173">
    <property type="entry name" value="DapB_C"/>
    <property type="match status" value="1"/>
</dbReference>
<comment type="caution">
    <text evidence="9">Lacks conserved residue(s) required for the propagation of feature annotation.</text>
</comment>
<keyword evidence="4 9" id="KW-0521">NADP</keyword>
<comment type="function">
    <text evidence="9">Catalyzes the conversion of 4-hydroxy-tetrahydrodipicolinate (HTPA) to tetrahydrodipicolinate.</text>
</comment>
<keyword evidence="2 9" id="KW-0963">Cytoplasm</keyword>
<feature type="binding site" evidence="9">
    <location>
        <begin position="109"/>
        <end position="112"/>
    </location>
    <ligand>
        <name>NAD(+)</name>
        <dbReference type="ChEBI" id="CHEBI:57540"/>
    </ligand>
</feature>
<dbReference type="SUPFAM" id="SSF55347">
    <property type="entry name" value="Glyceraldehyde-3-phosphate dehydrogenase-like, C-terminal domain"/>
    <property type="match status" value="1"/>
</dbReference>
<dbReference type="CDD" id="cd02274">
    <property type="entry name" value="DHDPR_N"/>
    <property type="match status" value="1"/>
</dbReference>
<feature type="binding site" evidence="9">
    <location>
        <begin position="8"/>
        <end position="13"/>
    </location>
    <ligand>
        <name>NAD(+)</name>
        <dbReference type="ChEBI" id="CHEBI:57540"/>
    </ligand>
</feature>
<dbReference type="HAMAP" id="MF_00102">
    <property type="entry name" value="DapB"/>
    <property type="match status" value="1"/>
</dbReference>
<evidence type="ECO:0000256" key="4">
    <source>
        <dbReference type="ARBA" id="ARBA00022857"/>
    </source>
</evidence>
<dbReference type="Gene3D" id="3.40.50.720">
    <property type="entry name" value="NAD(P)-binding Rossmann-like Domain"/>
    <property type="match status" value="1"/>
</dbReference>
<dbReference type="PROSITE" id="PS01298">
    <property type="entry name" value="DAPB"/>
    <property type="match status" value="1"/>
</dbReference>
<evidence type="ECO:0000259" key="12">
    <source>
        <dbReference type="Pfam" id="PF05173"/>
    </source>
</evidence>
<keyword evidence="8 9" id="KW-0457">Lysine biosynthesis</keyword>
<dbReference type="InterPro" id="IPR036291">
    <property type="entry name" value="NAD(P)-bd_dom_sf"/>
</dbReference>
<evidence type="ECO:0000313" key="13">
    <source>
        <dbReference type="EMBL" id="MBC5753994.1"/>
    </source>
</evidence>
<evidence type="ECO:0000313" key="14">
    <source>
        <dbReference type="Proteomes" id="UP000621540"/>
    </source>
</evidence>
<feature type="active site" description="Proton donor" evidence="9">
    <location>
        <position position="147"/>
    </location>
</feature>